<dbReference type="EMBL" id="JACQCR010000019">
    <property type="protein sequence ID" value="MBI3630872.1"/>
    <property type="molecule type" value="Genomic_DNA"/>
</dbReference>
<dbReference type="Gene3D" id="3.30.70.1290">
    <property type="entry name" value="Transposase IS200-like"/>
    <property type="match status" value="1"/>
</dbReference>
<dbReference type="GO" id="GO:0004803">
    <property type="term" value="F:transposase activity"/>
    <property type="evidence" value="ECO:0007669"/>
    <property type="project" value="InterPro"/>
</dbReference>
<dbReference type="PANTHER" id="PTHR33360:SF2">
    <property type="entry name" value="TRANSPOSASE FOR INSERTION SEQUENCE ELEMENT IS200"/>
    <property type="match status" value="1"/>
</dbReference>
<name>A0A932QY07_9BACT</name>
<organism evidence="2 3">
    <name type="scientific">Candidatus Sungiibacteriota bacterium</name>
    <dbReference type="NCBI Taxonomy" id="2750080"/>
    <lineage>
        <taxon>Bacteria</taxon>
        <taxon>Candidatus Sungiibacteriota</taxon>
    </lineage>
</organism>
<protein>
    <submittedName>
        <fullName evidence="2">IS200/IS605 family transposase</fullName>
    </submittedName>
</protein>
<gene>
    <name evidence="2" type="primary">tnpA</name>
    <name evidence="2" type="ORF">HY221_00865</name>
</gene>
<dbReference type="AlphaFoldDB" id="A0A932QY07"/>
<dbReference type="Pfam" id="PF01797">
    <property type="entry name" value="Y1_Tnp"/>
    <property type="match status" value="1"/>
</dbReference>
<feature type="domain" description="Transposase IS200-like" evidence="1">
    <location>
        <begin position="12"/>
        <end position="131"/>
    </location>
</feature>
<dbReference type="Proteomes" id="UP000753196">
    <property type="component" value="Unassembled WGS sequence"/>
</dbReference>
<sequence>MAQYYRKTSHTTFDCTYHIVWITKYRYPVLVGDIATRARDLVRQITAENQTEIIRGTVGKDHIHIYVSIPPYLSVSKLVQYLKGKTSRKIQQEFPELRKRYWGKHLWAVGYFVRTTGNVTDEMIKKYIEHHSQDDKYGDFEVEH</sequence>
<accession>A0A932QY07</accession>
<dbReference type="GO" id="GO:0006313">
    <property type="term" value="P:DNA transposition"/>
    <property type="evidence" value="ECO:0007669"/>
    <property type="project" value="InterPro"/>
</dbReference>
<evidence type="ECO:0000313" key="3">
    <source>
        <dbReference type="Proteomes" id="UP000753196"/>
    </source>
</evidence>
<dbReference type="InterPro" id="IPR036515">
    <property type="entry name" value="Transposase_17_sf"/>
</dbReference>
<evidence type="ECO:0000313" key="2">
    <source>
        <dbReference type="EMBL" id="MBI3630872.1"/>
    </source>
</evidence>
<dbReference type="SUPFAM" id="SSF143422">
    <property type="entry name" value="Transposase IS200-like"/>
    <property type="match status" value="1"/>
</dbReference>
<dbReference type="GO" id="GO:0003677">
    <property type="term" value="F:DNA binding"/>
    <property type="evidence" value="ECO:0007669"/>
    <property type="project" value="InterPro"/>
</dbReference>
<proteinExistence type="predicted"/>
<dbReference type="InterPro" id="IPR002686">
    <property type="entry name" value="Transposase_17"/>
</dbReference>
<dbReference type="SMART" id="SM01321">
    <property type="entry name" value="Y1_Tnp"/>
    <property type="match status" value="1"/>
</dbReference>
<reference evidence="2" key="1">
    <citation type="submission" date="2020-07" db="EMBL/GenBank/DDBJ databases">
        <title>Huge and variable diversity of episymbiotic CPR bacteria and DPANN archaea in groundwater ecosystems.</title>
        <authorList>
            <person name="He C.Y."/>
            <person name="Keren R."/>
            <person name="Whittaker M."/>
            <person name="Farag I.F."/>
            <person name="Doudna J."/>
            <person name="Cate J.H.D."/>
            <person name="Banfield J.F."/>
        </authorList>
    </citation>
    <scope>NUCLEOTIDE SEQUENCE</scope>
    <source>
        <strain evidence="2">NC_groundwater_973_Pr1_S-0.2um_54_13</strain>
    </source>
</reference>
<comment type="caution">
    <text evidence="2">The sequence shown here is derived from an EMBL/GenBank/DDBJ whole genome shotgun (WGS) entry which is preliminary data.</text>
</comment>
<evidence type="ECO:0000259" key="1">
    <source>
        <dbReference type="SMART" id="SM01321"/>
    </source>
</evidence>
<dbReference type="NCBIfam" id="NF033573">
    <property type="entry name" value="transpos_IS200"/>
    <property type="match status" value="1"/>
</dbReference>
<dbReference type="PANTHER" id="PTHR33360">
    <property type="entry name" value="TRANSPOSASE FOR INSERTION SEQUENCE ELEMENT IS200"/>
    <property type="match status" value="1"/>
</dbReference>